<feature type="compositionally biased region" description="Low complexity" evidence="1">
    <location>
        <begin position="112"/>
        <end position="130"/>
    </location>
</feature>
<gene>
    <name evidence="3" type="ORF">H0E84_07435</name>
</gene>
<keyword evidence="2" id="KW-1133">Transmembrane helix</keyword>
<evidence type="ECO:0000256" key="2">
    <source>
        <dbReference type="SAM" id="Phobius"/>
    </source>
</evidence>
<reference evidence="3 4" key="1">
    <citation type="submission" date="2020-07" db="EMBL/GenBank/DDBJ databases">
        <title>Luteimonas sp. SJ-92.</title>
        <authorList>
            <person name="Huang X.-X."/>
            <person name="Xu L."/>
            <person name="Sun J.-Q."/>
        </authorList>
    </citation>
    <scope>NUCLEOTIDE SEQUENCE [LARGE SCALE GENOMIC DNA]</scope>
    <source>
        <strain evidence="3 4">SJ-92</strain>
    </source>
</reference>
<dbReference type="Proteomes" id="UP000578091">
    <property type="component" value="Unassembled WGS sequence"/>
</dbReference>
<name>A0A853JAG4_9GAMM</name>
<evidence type="ECO:0000256" key="1">
    <source>
        <dbReference type="SAM" id="MobiDB-lite"/>
    </source>
</evidence>
<feature type="compositionally biased region" description="Low complexity" evidence="1">
    <location>
        <begin position="167"/>
        <end position="186"/>
    </location>
</feature>
<proteinExistence type="predicted"/>
<evidence type="ECO:0000313" key="4">
    <source>
        <dbReference type="Proteomes" id="UP000578091"/>
    </source>
</evidence>
<keyword evidence="4" id="KW-1185">Reference proteome</keyword>
<feature type="transmembrane region" description="Helical" evidence="2">
    <location>
        <begin position="23"/>
        <end position="42"/>
    </location>
</feature>
<comment type="caution">
    <text evidence="3">The sequence shown here is derived from an EMBL/GenBank/DDBJ whole genome shotgun (WGS) entry which is preliminary data.</text>
</comment>
<feature type="region of interest" description="Disordered" evidence="1">
    <location>
        <begin position="66"/>
        <end position="94"/>
    </location>
</feature>
<dbReference type="EMBL" id="JACCKA010000049">
    <property type="protein sequence ID" value="NZA26216.1"/>
    <property type="molecule type" value="Genomic_DNA"/>
</dbReference>
<organism evidence="3 4">
    <name type="scientific">Luteimonas salinisoli</name>
    <dbReference type="NCBI Taxonomy" id="2752307"/>
    <lineage>
        <taxon>Bacteria</taxon>
        <taxon>Pseudomonadati</taxon>
        <taxon>Pseudomonadota</taxon>
        <taxon>Gammaproteobacteria</taxon>
        <taxon>Lysobacterales</taxon>
        <taxon>Lysobacteraceae</taxon>
        <taxon>Luteimonas</taxon>
    </lineage>
</organism>
<evidence type="ECO:0000313" key="3">
    <source>
        <dbReference type="EMBL" id="NZA26216.1"/>
    </source>
</evidence>
<keyword evidence="2" id="KW-0812">Transmembrane</keyword>
<feature type="compositionally biased region" description="Pro residues" evidence="1">
    <location>
        <begin position="131"/>
        <end position="144"/>
    </location>
</feature>
<dbReference type="RefSeq" id="WP_180678008.1">
    <property type="nucleotide sequence ID" value="NZ_JACCKA010000049.1"/>
</dbReference>
<accession>A0A853JAG4</accession>
<keyword evidence="2" id="KW-0472">Membrane</keyword>
<protein>
    <submittedName>
        <fullName evidence="3">Type II toxin-antitoxin system RelE/ParE family toxin</fullName>
    </submittedName>
</protein>
<feature type="region of interest" description="Disordered" evidence="1">
    <location>
        <begin position="112"/>
        <end position="190"/>
    </location>
</feature>
<sequence>MNPAPTRPGAGAGHRIEYLEPRIAALGSALLHLLILLFAMLAPPITMTRPQGDAAGGSRVEVTFIGESPPQPVQAPPEDAAPTSESPEVAPAAPRIRATAVPQADEPLPAVAAAASNAPAPSPSPRSAQRPAPPAPATPPPPPTQRRARTWGQPPGMLAEDTAPVNAGPARSPAASRGRSAGTSGSEPNLEVGGFQVVYEQRSEARLRAWRDQGITEIFLPLPGAREYMVCPLETALKRESGPCRLLDPADPEMANIGDAREVITVQQVYRRGELVWRGPRAYR</sequence>
<dbReference type="AlphaFoldDB" id="A0A853JAG4"/>